<dbReference type="RefSeq" id="WP_379705699.1">
    <property type="nucleotide sequence ID" value="NZ_JBHSCZ010000001.1"/>
</dbReference>
<dbReference type="PANTHER" id="PTHR36966:SF1">
    <property type="entry name" value="REP-ASSOCIATED TYROSINE TRANSPOSASE"/>
    <property type="match status" value="1"/>
</dbReference>
<sequence length="174" mass="20594">MAYEYRIKDQGGLYFITCTVHQWVDVFTRETYIEILLSSLRYCQEKKGLKIYAWVVMSNHIHLIVQSSQNNLSDIIRDFKKFTASTIYAAIENNKNESRKNWLLWLLKKEDKVCFWEPGYHGEEIFGEQFLLSKINYIHNNPVRAGIVLYEEAYKYSSCSEFYGTSKSLLELSR</sequence>
<comment type="caution">
    <text evidence="2">The sequence shown here is derived from an EMBL/GenBank/DDBJ whole genome shotgun (WGS) entry which is preliminary data.</text>
</comment>
<dbReference type="Pfam" id="PF01797">
    <property type="entry name" value="Y1_Tnp"/>
    <property type="match status" value="1"/>
</dbReference>
<dbReference type="EMBL" id="JBHSCZ010000001">
    <property type="protein sequence ID" value="MFC4261409.1"/>
    <property type="molecule type" value="Genomic_DNA"/>
</dbReference>
<dbReference type="NCBIfam" id="NF047646">
    <property type="entry name" value="REP_Tyr_transpos"/>
    <property type="match status" value="1"/>
</dbReference>
<protein>
    <submittedName>
        <fullName evidence="2">Transposase</fullName>
    </submittedName>
</protein>
<accession>A0ABV8QQT4</accession>
<organism evidence="2 3">
    <name type="scientific">Ferruginibacter yonginensis</name>
    <dbReference type="NCBI Taxonomy" id="1310416"/>
    <lineage>
        <taxon>Bacteria</taxon>
        <taxon>Pseudomonadati</taxon>
        <taxon>Bacteroidota</taxon>
        <taxon>Chitinophagia</taxon>
        <taxon>Chitinophagales</taxon>
        <taxon>Chitinophagaceae</taxon>
        <taxon>Ferruginibacter</taxon>
    </lineage>
</organism>
<feature type="domain" description="Transposase IS200-like" evidence="1">
    <location>
        <begin position="9"/>
        <end position="141"/>
    </location>
</feature>
<evidence type="ECO:0000313" key="3">
    <source>
        <dbReference type="Proteomes" id="UP001595907"/>
    </source>
</evidence>
<evidence type="ECO:0000313" key="2">
    <source>
        <dbReference type="EMBL" id="MFC4261409.1"/>
    </source>
</evidence>
<dbReference type="Gene3D" id="3.30.70.1290">
    <property type="entry name" value="Transposase IS200-like"/>
    <property type="match status" value="1"/>
</dbReference>
<dbReference type="SMART" id="SM01321">
    <property type="entry name" value="Y1_Tnp"/>
    <property type="match status" value="1"/>
</dbReference>
<dbReference type="Proteomes" id="UP001595907">
    <property type="component" value="Unassembled WGS sequence"/>
</dbReference>
<dbReference type="InterPro" id="IPR052715">
    <property type="entry name" value="RAYT_transposase"/>
</dbReference>
<reference evidence="3" key="1">
    <citation type="journal article" date="2019" name="Int. J. Syst. Evol. Microbiol.">
        <title>The Global Catalogue of Microorganisms (GCM) 10K type strain sequencing project: providing services to taxonomists for standard genome sequencing and annotation.</title>
        <authorList>
            <consortium name="The Broad Institute Genomics Platform"/>
            <consortium name="The Broad Institute Genome Sequencing Center for Infectious Disease"/>
            <person name="Wu L."/>
            <person name="Ma J."/>
        </authorList>
    </citation>
    <scope>NUCLEOTIDE SEQUENCE [LARGE SCALE GENOMIC DNA]</scope>
    <source>
        <strain evidence="3">CECT 8289</strain>
    </source>
</reference>
<gene>
    <name evidence="2" type="ORF">ACFOWM_00840</name>
</gene>
<dbReference type="InterPro" id="IPR002686">
    <property type="entry name" value="Transposase_17"/>
</dbReference>
<dbReference type="PANTHER" id="PTHR36966">
    <property type="entry name" value="REP-ASSOCIATED TYROSINE TRANSPOSASE"/>
    <property type="match status" value="1"/>
</dbReference>
<evidence type="ECO:0000259" key="1">
    <source>
        <dbReference type="SMART" id="SM01321"/>
    </source>
</evidence>
<dbReference type="InterPro" id="IPR036515">
    <property type="entry name" value="Transposase_17_sf"/>
</dbReference>
<name>A0ABV8QQT4_9BACT</name>
<proteinExistence type="predicted"/>
<keyword evidence="3" id="KW-1185">Reference proteome</keyword>
<dbReference type="SUPFAM" id="SSF143422">
    <property type="entry name" value="Transposase IS200-like"/>
    <property type="match status" value="1"/>
</dbReference>